<evidence type="ECO:0000256" key="6">
    <source>
        <dbReference type="SAM" id="Phobius"/>
    </source>
</evidence>
<dbReference type="EMBL" id="GL349478">
    <property type="protein sequence ID" value="KNC53100.1"/>
    <property type="molecule type" value="Genomic_DNA"/>
</dbReference>
<keyword evidence="3 6" id="KW-1133">Transmembrane helix</keyword>
<organism evidence="7 8">
    <name type="scientific">Thecamonas trahens ATCC 50062</name>
    <dbReference type="NCBI Taxonomy" id="461836"/>
    <lineage>
        <taxon>Eukaryota</taxon>
        <taxon>Apusozoa</taxon>
        <taxon>Apusomonadida</taxon>
        <taxon>Apusomonadidae</taxon>
        <taxon>Thecamonas</taxon>
    </lineage>
</organism>
<evidence type="ECO:0000256" key="2">
    <source>
        <dbReference type="ARBA" id="ARBA00022692"/>
    </source>
</evidence>
<dbReference type="Gene3D" id="1.20.1740.10">
    <property type="entry name" value="Amino acid/polyamine transporter I"/>
    <property type="match status" value="1"/>
</dbReference>
<evidence type="ECO:0000313" key="7">
    <source>
        <dbReference type="EMBL" id="KNC53100.1"/>
    </source>
</evidence>
<dbReference type="Proteomes" id="UP000054408">
    <property type="component" value="Unassembled WGS sequence"/>
</dbReference>
<dbReference type="PANTHER" id="PTHR43243">
    <property type="entry name" value="INNER MEMBRANE TRANSPORTER YGJI-RELATED"/>
    <property type="match status" value="1"/>
</dbReference>
<dbReference type="eggNOG" id="ENOG502QT3M">
    <property type="taxonomic scope" value="Eukaryota"/>
</dbReference>
<evidence type="ECO:0000313" key="8">
    <source>
        <dbReference type="Proteomes" id="UP000054408"/>
    </source>
</evidence>
<feature type="region of interest" description="Disordered" evidence="5">
    <location>
        <begin position="64"/>
        <end position="88"/>
    </location>
</feature>
<dbReference type="GO" id="GO:0016020">
    <property type="term" value="C:membrane"/>
    <property type="evidence" value="ECO:0007669"/>
    <property type="project" value="UniProtKB-SubCell"/>
</dbReference>
<proteinExistence type="predicted"/>
<keyword evidence="2 6" id="KW-0812">Transmembrane</keyword>
<dbReference type="InterPro" id="IPR002293">
    <property type="entry name" value="AA/rel_permease1"/>
</dbReference>
<feature type="transmembrane region" description="Helical" evidence="6">
    <location>
        <begin position="319"/>
        <end position="342"/>
    </location>
</feature>
<evidence type="ECO:0000256" key="3">
    <source>
        <dbReference type="ARBA" id="ARBA00022989"/>
    </source>
</evidence>
<keyword evidence="4 6" id="KW-0472">Membrane</keyword>
<dbReference type="GO" id="GO:0015171">
    <property type="term" value="F:amino acid transmembrane transporter activity"/>
    <property type="evidence" value="ECO:0007669"/>
    <property type="project" value="TreeGrafter"/>
</dbReference>
<feature type="region of interest" description="Disordered" evidence="5">
    <location>
        <begin position="128"/>
        <end position="152"/>
    </location>
</feature>
<comment type="subcellular location">
    <subcellularLocation>
        <location evidence="1">Membrane</location>
        <topology evidence="1">Multi-pass membrane protein</topology>
    </subcellularLocation>
</comment>
<dbReference type="AlphaFoldDB" id="A0A0L0DLI4"/>
<evidence type="ECO:0000256" key="1">
    <source>
        <dbReference type="ARBA" id="ARBA00004141"/>
    </source>
</evidence>
<dbReference type="GeneID" id="25567869"/>
<feature type="transmembrane region" description="Helical" evidence="6">
    <location>
        <begin position="294"/>
        <end position="313"/>
    </location>
</feature>
<gene>
    <name evidence="7" type="ORF">AMSG_09402</name>
</gene>
<dbReference type="PANTHER" id="PTHR43243:SF11">
    <property type="entry name" value="AMINO ACID PERMEASE_ SLC12A DOMAIN-CONTAINING PROTEIN"/>
    <property type="match status" value="1"/>
</dbReference>
<evidence type="ECO:0000256" key="5">
    <source>
        <dbReference type="SAM" id="MobiDB-lite"/>
    </source>
</evidence>
<dbReference type="Pfam" id="PF13520">
    <property type="entry name" value="AA_permease_2"/>
    <property type="match status" value="1"/>
</dbReference>
<evidence type="ECO:0000256" key="4">
    <source>
        <dbReference type="ARBA" id="ARBA00023136"/>
    </source>
</evidence>
<feature type="transmembrane region" description="Helical" evidence="6">
    <location>
        <begin position="258"/>
        <end position="282"/>
    </location>
</feature>
<accession>A0A0L0DLI4</accession>
<sequence>MSETPVASPRPFATVDDTSAARAEYDYEFVGYGSELVVDDLDAAVMAAEMEQASIARQAQAAARARRGGVGKSRPGLGPESPSVTGGPSGLVHSGAVHSGPVTAATRLLGPRTTTMMHKEYFGSFEPMVTVGGRGGPGTPYTTAGDDEEDPGAEAWSIDERRMSTVARRAAAPHQDSTAHVLLNQMEATAIAGNDITGSVLYCAGIVGQTAGKWAPLSLVMMAVVLYAFRRVYAEVGAALPLNGGTYTLLLNTSSKSWAAIGACLTFLSYIATAVVSASSAMTYLHAIAPQVEVWYATVALLLLVAMLVAFGISDSARVAMLIFGVHMLSLMALMVASSVYAGQHGHVLRDNWAADDAANPAGKSGAGALKRIFYGFCVSALGISGFETSANFIEQQKPGSFPRRSAICGLRSRFSTRASRSWRGPFCRTRTFPTRMRRISCLSTWRGWPAARCCGGSLRWTRWLCSRARSSRRTWA</sequence>
<dbReference type="STRING" id="461836.A0A0L0DLI4"/>
<dbReference type="RefSeq" id="XP_013754768.1">
    <property type="nucleotide sequence ID" value="XM_013899314.1"/>
</dbReference>
<keyword evidence="8" id="KW-1185">Reference proteome</keyword>
<dbReference type="OrthoDB" id="1718410at2759"/>
<reference evidence="7 8" key="1">
    <citation type="submission" date="2010-05" db="EMBL/GenBank/DDBJ databases">
        <title>The Genome Sequence of Thecamonas trahens ATCC 50062.</title>
        <authorList>
            <consortium name="The Broad Institute Genome Sequencing Platform"/>
            <person name="Russ C."/>
            <person name="Cuomo C."/>
            <person name="Shea T."/>
            <person name="Young S.K."/>
            <person name="Zeng Q."/>
            <person name="Koehrsen M."/>
            <person name="Haas B."/>
            <person name="Borodovsky M."/>
            <person name="Guigo R."/>
            <person name="Alvarado L."/>
            <person name="Berlin A."/>
            <person name="Bochicchio J."/>
            <person name="Borenstein D."/>
            <person name="Chapman S."/>
            <person name="Chen Z."/>
            <person name="Freedman E."/>
            <person name="Gellesch M."/>
            <person name="Goldberg J."/>
            <person name="Griggs A."/>
            <person name="Gujja S."/>
            <person name="Heilman E."/>
            <person name="Heiman D."/>
            <person name="Hepburn T."/>
            <person name="Howarth C."/>
            <person name="Jen D."/>
            <person name="Larson L."/>
            <person name="Mehta T."/>
            <person name="Park D."/>
            <person name="Pearson M."/>
            <person name="Roberts A."/>
            <person name="Saif S."/>
            <person name="Shenoy N."/>
            <person name="Sisk P."/>
            <person name="Stolte C."/>
            <person name="Sykes S."/>
            <person name="Thomson T."/>
            <person name="Walk T."/>
            <person name="White J."/>
            <person name="Yandava C."/>
            <person name="Burger G."/>
            <person name="Gray M.W."/>
            <person name="Holland P.W.H."/>
            <person name="King N."/>
            <person name="Lang F.B.F."/>
            <person name="Roger A.J."/>
            <person name="Ruiz-Trillo I."/>
            <person name="Lander E."/>
            <person name="Nusbaum C."/>
        </authorList>
    </citation>
    <scope>NUCLEOTIDE SEQUENCE [LARGE SCALE GENOMIC DNA]</scope>
    <source>
        <strain evidence="7 8">ATCC 50062</strain>
    </source>
</reference>
<protein>
    <submittedName>
        <fullName evidence="7">Amino acid permease</fullName>
    </submittedName>
</protein>
<name>A0A0L0DLI4_THETB</name>